<evidence type="ECO:0000256" key="5">
    <source>
        <dbReference type="ARBA" id="ARBA00022692"/>
    </source>
</evidence>
<dbReference type="GO" id="GO:0005886">
    <property type="term" value="C:plasma membrane"/>
    <property type="evidence" value="ECO:0007669"/>
    <property type="project" value="UniProtKB-SubCell"/>
</dbReference>
<dbReference type="CDD" id="cd06261">
    <property type="entry name" value="TM_PBP2"/>
    <property type="match status" value="1"/>
</dbReference>
<dbReference type="SUPFAM" id="SSF160964">
    <property type="entry name" value="MalF N-terminal region-like"/>
    <property type="match status" value="1"/>
</dbReference>
<comment type="similarity">
    <text evidence="2 8">Belongs to the binding-protein-dependent transport system permease family.</text>
</comment>
<dbReference type="InterPro" id="IPR050809">
    <property type="entry name" value="UgpAE/MalFG_permease"/>
</dbReference>
<dbReference type="Gene3D" id="1.10.3720.10">
    <property type="entry name" value="MetI-like"/>
    <property type="match status" value="1"/>
</dbReference>
<dbReference type="GO" id="GO:0055085">
    <property type="term" value="P:transmembrane transport"/>
    <property type="evidence" value="ECO:0007669"/>
    <property type="project" value="InterPro"/>
</dbReference>
<comment type="caution">
    <text evidence="10">The sequence shown here is derived from an EMBL/GenBank/DDBJ whole genome shotgun (WGS) entry which is preliminary data.</text>
</comment>
<feature type="transmembrane region" description="Helical" evidence="8">
    <location>
        <begin position="224"/>
        <end position="248"/>
    </location>
</feature>
<dbReference type="Pfam" id="PF00528">
    <property type="entry name" value="BPD_transp_1"/>
    <property type="match status" value="1"/>
</dbReference>
<evidence type="ECO:0000256" key="6">
    <source>
        <dbReference type="ARBA" id="ARBA00022989"/>
    </source>
</evidence>
<keyword evidence="11" id="KW-1185">Reference proteome</keyword>
<evidence type="ECO:0000256" key="2">
    <source>
        <dbReference type="ARBA" id="ARBA00009306"/>
    </source>
</evidence>
<dbReference type="InterPro" id="IPR035277">
    <property type="entry name" value="MalF_N"/>
</dbReference>
<feature type="transmembrane region" description="Helical" evidence="8">
    <location>
        <begin position="38"/>
        <end position="59"/>
    </location>
</feature>
<feature type="transmembrane region" description="Helical" evidence="8">
    <location>
        <begin position="99"/>
        <end position="119"/>
    </location>
</feature>
<dbReference type="Proteomes" id="UP000237682">
    <property type="component" value="Unassembled WGS sequence"/>
</dbReference>
<evidence type="ECO:0000313" key="10">
    <source>
        <dbReference type="EMBL" id="PRH86207.1"/>
    </source>
</evidence>
<proteinExistence type="inferred from homology"/>
<feature type="transmembrane region" description="Helical" evidence="8">
    <location>
        <begin position="286"/>
        <end position="308"/>
    </location>
</feature>
<evidence type="ECO:0000256" key="3">
    <source>
        <dbReference type="ARBA" id="ARBA00022448"/>
    </source>
</evidence>
<dbReference type="Gene3D" id="1.20.58.370">
    <property type="entry name" value="MalF N-terminal region-like"/>
    <property type="match status" value="1"/>
</dbReference>
<keyword evidence="7 8" id="KW-0472">Membrane</keyword>
<evidence type="ECO:0000259" key="9">
    <source>
        <dbReference type="PROSITE" id="PS50928"/>
    </source>
</evidence>
<keyword evidence="5 8" id="KW-0812">Transmembrane</keyword>
<feature type="transmembrane region" description="Helical" evidence="8">
    <location>
        <begin position="131"/>
        <end position="151"/>
    </location>
</feature>
<comment type="subcellular location">
    <subcellularLocation>
        <location evidence="1 8">Cell membrane</location>
        <topology evidence="1 8">Multi-pass membrane protein</topology>
    </subcellularLocation>
</comment>
<evidence type="ECO:0000256" key="7">
    <source>
        <dbReference type="ARBA" id="ARBA00023136"/>
    </source>
</evidence>
<dbReference type="PANTHER" id="PTHR43227">
    <property type="entry name" value="BLL4140 PROTEIN"/>
    <property type="match status" value="1"/>
</dbReference>
<dbReference type="AlphaFoldDB" id="A0A2S9QA31"/>
<evidence type="ECO:0000256" key="8">
    <source>
        <dbReference type="RuleBase" id="RU363032"/>
    </source>
</evidence>
<feature type="transmembrane region" description="Helical" evidence="8">
    <location>
        <begin position="183"/>
        <end position="204"/>
    </location>
</feature>
<keyword evidence="6 8" id="KW-1133">Transmembrane helix</keyword>
<keyword evidence="4" id="KW-1003">Cell membrane</keyword>
<protein>
    <submittedName>
        <fullName evidence="10">Sugar ABC transporter permease</fullName>
    </submittedName>
</protein>
<evidence type="ECO:0000313" key="11">
    <source>
        <dbReference type="Proteomes" id="UP000237682"/>
    </source>
</evidence>
<dbReference type="EMBL" id="PUEJ01000006">
    <property type="protein sequence ID" value="PRH86207.1"/>
    <property type="molecule type" value="Genomic_DNA"/>
</dbReference>
<dbReference type="InterPro" id="IPR035906">
    <property type="entry name" value="MetI-like_sf"/>
</dbReference>
<sequence length="318" mass="34709">MHVLVPLGKNQRCPRLTSNKKPDAAIMTPLSDHKQREAYLYVAPAALMVGVFLILPMLYTTLLAFTDWNGMTAPRFVGLANFFKLVADTNFTRPFVNTLRWMVLGVVLPVGLGFFFAYAISGLKGAKLMQICIYIPATISASAAGIVFGFVLRDQGALNILLDAIGLGALKVNWLYVQPYNTYAMIGAYTWQATGINVMIFLVGLQNLPKEPVEAATLDGAGGFVLATRIIIPMLMPYVVIASLLAVINSFKVFDTIWVMTGGGPARMSETLAVTMYKEGFANFKMGYASAVAVVISALSLVFSYLYLRNMLARESQV</sequence>
<organism evidence="10 11">
    <name type="scientific">Labrys okinawensis</name>
    <dbReference type="NCBI Taxonomy" id="346911"/>
    <lineage>
        <taxon>Bacteria</taxon>
        <taxon>Pseudomonadati</taxon>
        <taxon>Pseudomonadota</taxon>
        <taxon>Alphaproteobacteria</taxon>
        <taxon>Hyphomicrobiales</taxon>
        <taxon>Xanthobacteraceae</taxon>
        <taxon>Labrys</taxon>
    </lineage>
</organism>
<evidence type="ECO:0000256" key="4">
    <source>
        <dbReference type="ARBA" id="ARBA00022475"/>
    </source>
</evidence>
<gene>
    <name evidence="10" type="ORF">C5L14_18375</name>
</gene>
<feature type="domain" description="ABC transmembrane type-1" evidence="9">
    <location>
        <begin position="95"/>
        <end position="307"/>
    </location>
</feature>
<dbReference type="SUPFAM" id="SSF161098">
    <property type="entry name" value="MetI-like"/>
    <property type="match status" value="1"/>
</dbReference>
<dbReference type="PROSITE" id="PS50928">
    <property type="entry name" value="ABC_TM1"/>
    <property type="match status" value="1"/>
</dbReference>
<accession>A0A2S9QA31</accession>
<dbReference type="PANTHER" id="PTHR43227:SF8">
    <property type="entry name" value="DIACETYLCHITOBIOSE UPTAKE SYSTEM PERMEASE PROTEIN DASB"/>
    <property type="match status" value="1"/>
</dbReference>
<name>A0A2S9QA31_9HYPH</name>
<dbReference type="InterPro" id="IPR000515">
    <property type="entry name" value="MetI-like"/>
</dbReference>
<evidence type="ECO:0000256" key="1">
    <source>
        <dbReference type="ARBA" id="ARBA00004651"/>
    </source>
</evidence>
<reference evidence="10 11" key="1">
    <citation type="submission" date="2018-02" db="EMBL/GenBank/DDBJ databases">
        <title>Whole genome sequencing of endophytic bacterium.</title>
        <authorList>
            <person name="Eedara R."/>
            <person name="Podile A.R."/>
        </authorList>
    </citation>
    <scope>NUCLEOTIDE SEQUENCE [LARGE SCALE GENOMIC DNA]</scope>
    <source>
        <strain evidence="10 11">RP1T</strain>
    </source>
</reference>
<keyword evidence="3 8" id="KW-0813">Transport</keyword>